<sequence length="96" mass="10252">MACCVYDAVSVKWFAVASLLHLNPWIQDPDCTEDSTHSAALACEWARLHFLLASPVDMQLATCSTVAILPSNDIITAAKGATQQKVLPPAGSALRL</sequence>
<gene>
    <name evidence="1" type="ORF">C1SCF055_LOCUS42653</name>
</gene>
<comment type="caution">
    <text evidence="1">The sequence shown here is derived from an EMBL/GenBank/DDBJ whole genome shotgun (WGS) entry which is preliminary data.</text>
</comment>
<proteinExistence type="predicted"/>
<reference evidence="1" key="1">
    <citation type="submission" date="2022-10" db="EMBL/GenBank/DDBJ databases">
        <authorList>
            <person name="Chen Y."/>
            <person name="Dougan E. K."/>
            <person name="Chan C."/>
            <person name="Rhodes N."/>
            <person name="Thang M."/>
        </authorList>
    </citation>
    <scope>NUCLEOTIDE SEQUENCE</scope>
</reference>
<evidence type="ECO:0000313" key="3">
    <source>
        <dbReference type="Proteomes" id="UP001152797"/>
    </source>
</evidence>
<dbReference type="EMBL" id="CAMXCT020006672">
    <property type="protein sequence ID" value="CAL1171430.1"/>
    <property type="molecule type" value="Genomic_DNA"/>
</dbReference>
<dbReference type="AlphaFoldDB" id="A0A9P1M3Z5"/>
<dbReference type="Proteomes" id="UP001152797">
    <property type="component" value="Unassembled WGS sequence"/>
</dbReference>
<reference evidence="2" key="2">
    <citation type="submission" date="2024-04" db="EMBL/GenBank/DDBJ databases">
        <authorList>
            <person name="Chen Y."/>
            <person name="Shah S."/>
            <person name="Dougan E. K."/>
            <person name="Thang M."/>
            <person name="Chan C."/>
        </authorList>
    </citation>
    <scope>NUCLEOTIDE SEQUENCE [LARGE SCALE GENOMIC DNA]</scope>
</reference>
<name>A0A9P1M3Z5_9DINO</name>
<evidence type="ECO:0000313" key="2">
    <source>
        <dbReference type="EMBL" id="CAL1171430.1"/>
    </source>
</evidence>
<keyword evidence="3" id="KW-1185">Reference proteome</keyword>
<evidence type="ECO:0000313" key="1">
    <source>
        <dbReference type="EMBL" id="CAI4018055.1"/>
    </source>
</evidence>
<organism evidence="1">
    <name type="scientific">Cladocopium goreaui</name>
    <dbReference type="NCBI Taxonomy" id="2562237"/>
    <lineage>
        <taxon>Eukaryota</taxon>
        <taxon>Sar</taxon>
        <taxon>Alveolata</taxon>
        <taxon>Dinophyceae</taxon>
        <taxon>Suessiales</taxon>
        <taxon>Symbiodiniaceae</taxon>
        <taxon>Cladocopium</taxon>
    </lineage>
</organism>
<dbReference type="EMBL" id="CAMXCT010006672">
    <property type="protein sequence ID" value="CAI4018055.1"/>
    <property type="molecule type" value="Genomic_DNA"/>
</dbReference>
<dbReference type="EMBL" id="CAMXCT030006672">
    <property type="protein sequence ID" value="CAL4805367.1"/>
    <property type="molecule type" value="Genomic_DNA"/>
</dbReference>
<protein>
    <submittedName>
        <fullName evidence="1">Uncharacterized protein</fullName>
    </submittedName>
</protein>
<accession>A0A9P1M3Z5</accession>